<accession>A0A8J4B503</accession>
<comment type="caution">
    <text evidence="5">Lacks conserved residue(s) required for the propagation of feature annotation.</text>
</comment>
<dbReference type="GO" id="GO:0000139">
    <property type="term" value="C:Golgi membrane"/>
    <property type="evidence" value="ECO:0007669"/>
    <property type="project" value="UniProtKB-SubCell"/>
</dbReference>
<dbReference type="Proteomes" id="UP000747399">
    <property type="component" value="Unassembled WGS sequence"/>
</dbReference>
<sequence>MAAFRLPLLFALVLVSPSGPPVAFLFRAGEAHVGGGSSSSSSSSLRLWAGGPRVAAAKPRSYMIEHPAMRNWNSPDLPSWDIIVKGDNRKVFYPGEGRIALNGSVLGGHSGAAFDHIMVDHLKTVCDGSGGKGCKRKVCALARGDWCKEYYNQNPIPWRPAPRGDKDCPATSYGTCNGVGSCQHDIGVCLCPAGWKGADCSVRDPRPCTHRYRTKALDGTNTTPISHAGPDGRDVNWLEPGWTASRCAGYCDEDISMCYCPPGTKYGWKPAPPGSPPGTPPLNTGRPMGDSCKPGKDPATGAKLDWGHHEPDDLFGPEGWCNSDDAPRTHCGCIMDGMQGAFCEKRAEAFCFNQCSGHGDCHIGFCKCHEGWYGMDCSRQRASAKERTIGYHEPGGERAYLQKVVIDPPAAQDPPPHPTRRRPLIYIYDTDPIFNSKMMQYRIARTSCVYRLFGLGNDTYFNNYVYSLESYWIEMLSVSQHRTFDPEEADFFFVPTQLTCYLWPVLGWADHPWFGMPAAHSRAHQGASMYLAAKRWVQEHYPYWDRRGGRDHIWMMLNDEGGCWMPTEIFNTSIVLSHWGRMDEHHVSGTAWGYDNYTSPLESWPPYFDGDWRTMIEGHPCYKPGKDLIIPSLKLADHFIASPLVGAPPLERDILLYLRGDTGPWRAHWYSRGIRQRLAKLAFKHDWATKYRIYIGENWQIVGSYSAHLARSKFCVVAPGDGWSARAEDAILHGCIPVLLMDGVHGPFESIIEWDAFALRLREESINELLPEVLLSISPEQLERMQRRLAVVWHRFAYAAGPMISSSLTRAYDYNRGQRKTGRNERGKAEEEREAAALAALKRMSKDVTGDVAAAGDGGQVESDEDWLGPPGHPYQPLTRFPARSDAWNTIMAWLHSRIPHTRG</sequence>
<comment type="similarity">
    <text evidence="2">Belongs to the glycosyltransferase 47 family.</text>
</comment>
<evidence type="ECO:0000313" key="10">
    <source>
        <dbReference type="Proteomes" id="UP000747399"/>
    </source>
</evidence>
<evidence type="ECO:0000256" key="7">
    <source>
        <dbReference type="SAM" id="SignalP"/>
    </source>
</evidence>
<evidence type="ECO:0000256" key="3">
    <source>
        <dbReference type="ARBA" id="ARBA00023034"/>
    </source>
</evidence>
<dbReference type="PANTHER" id="PTHR11062:SF268">
    <property type="entry name" value="FAMILY PROTEIN, PUTATIVE, EXPRESSED-RELATED"/>
    <property type="match status" value="1"/>
</dbReference>
<dbReference type="PROSITE" id="PS01186">
    <property type="entry name" value="EGF_2"/>
    <property type="match status" value="1"/>
</dbReference>
<evidence type="ECO:0000256" key="1">
    <source>
        <dbReference type="ARBA" id="ARBA00004323"/>
    </source>
</evidence>
<feature type="chain" id="PRO_5035278552" description="EGF-like domain-containing protein" evidence="7">
    <location>
        <begin position="24"/>
        <end position="904"/>
    </location>
</feature>
<feature type="signal peptide" evidence="7">
    <location>
        <begin position="1"/>
        <end position="23"/>
    </location>
</feature>
<evidence type="ECO:0000256" key="6">
    <source>
        <dbReference type="SAM" id="MobiDB-lite"/>
    </source>
</evidence>
<dbReference type="GO" id="GO:0016757">
    <property type="term" value="F:glycosyltransferase activity"/>
    <property type="evidence" value="ECO:0007669"/>
    <property type="project" value="InterPro"/>
</dbReference>
<dbReference type="Pfam" id="PF07974">
    <property type="entry name" value="EGF_2"/>
    <property type="match status" value="1"/>
</dbReference>
<feature type="disulfide bond" evidence="5">
    <location>
        <begin position="191"/>
        <end position="200"/>
    </location>
</feature>
<dbReference type="InterPro" id="IPR000742">
    <property type="entry name" value="EGF"/>
</dbReference>
<keyword evidence="3" id="KW-0333">Golgi apparatus</keyword>
<dbReference type="InterPro" id="IPR013111">
    <property type="entry name" value="EGF_extracell"/>
</dbReference>
<dbReference type="PROSITE" id="PS00022">
    <property type="entry name" value="EGF_1"/>
    <property type="match status" value="1"/>
</dbReference>
<dbReference type="Pfam" id="PF03016">
    <property type="entry name" value="Exostosin_GT47"/>
    <property type="match status" value="1"/>
</dbReference>
<evidence type="ECO:0000256" key="5">
    <source>
        <dbReference type="PROSITE-ProRule" id="PRU00076"/>
    </source>
</evidence>
<feature type="region of interest" description="Disordered" evidence="6">
    <location>
        <begin position="271"/>
        <end position="296"/>
    </location>
</feature>
<comment type="caution">
    <text evidence="9">The sequence shown here is derived from an EMBL/GenBank/DDBJ whole genome shotgun (WGS) entry which is preliminary data.</text>
</comment>
<organism evidence="9 10">
    <name type="scientific">Volvox africanus</name>
    <dbReference type="NCBI Taxonomy" id="51714"/>
    <lineage>
        <taxon>Eukaryota</taxon>
        <taxon>Viridiplantae</taxon>
        <taxon>Chlorophyta</taxon>
        <taxon>core chlorophytes</taxon>
        <taxon>Chlorophyceae</taxon>
        <taxon>CS clade</taxon>
        <taxon>Chlamydomonadales</taxon>
        <taxon>Volvocaceae</taxon>
        <taxon>Volvox</taxon>
    </lineage>
</organism>
<dbReference type="InterPro" id="IPR040911">
    <property type="entry name" value="Exostosin_GT47"/>
</dbReference>
<feature type="domain" description="EGF-like" evidence="8">
    <location>
        <begin position="164"/>
        <end position="201"/>
    </location>
</feature>
<evidence type="ECO:0000259" key="8">
    <source>
        <dbReference type="PROSITE" id="PS50026"/>
    </source>
</evidence>
<comment type="subcellular location">
    <subcellularLocation>
        <location evidence="1">Golgi apparatus membrane</location>
        <topology evidence="1">Single-pass type II membrane protein</topology>
    </subcellularLocation>
</comment>
<proteinExistence type="inferred from homology"/>
<evidence type="ECO:0000313" key="9">
    <source>
        <dbReference type="EMBL" id="GIL51756.1"/>
    </source>
</evidence>
<feature type="compositionally biased region" description="Pro residues" evidence="6">
    <location>
        <begin position="271"/>
        <end position="280"/>
    </location>
</feature>
<keyword evidence="4 5" id="KW-1015">Disulfide bond</keyword>
<dbReference type="PANTHER" id="PTHR11062">
    <property type="entry name" value="EXOSTOSIN HEPARAN SULFATE GLYCOSYLTRANSFERASE -RELATED"/>
    <property type="match status" value="1"/>
</dbReference>
<dbReference type="InterPro" id="IPR004263">
    <property type="entry name" value="Exostosin"/>
</dbReference>
<evidence type="ECO:0000256" key="4">
    <source>
        <dbReference type="ARBA" id="ARBA00023157"/>
    </source>
</evidence>
<dbReference type="EMBL" id="BNCO01000011">
    <property type="protein sequence ID" value="GIL51756.1"/>
    <property type="molecule type" value="Genomic_DNA"/>
</dbReference>
<dbReference type="Gene3D" id="2.10.25.10">
    <property type="entry name" value="Laminin"/>
    <property type="match status" value="1"/>
</dbReference>
<reference evidence="9" key="1">
    <citation type="journal article" date="2021" name="Proc. Natl. Acad. Sci. U.S.A.">
        <title>Three genomes in the algal genus Volvox reveal the fate of a haploid sex-determining region after a transition to homothallism.</title>
        <authorList>
            <person name="Yamamoto K."/>
            <person name="Hamaji T."/>
            <person name="Kawai-Toyooka H."/>
            <person name="Matsuzaki R."/>
            <person name="Takahashi F."/>
            <person name="Nishimura Y."/>
            <person name="Kawachi M."/>
            <person name="Noguchi H."/>
            <person name="Minakuchi Y."/>
            <person name="Umen J.G."/>
            <person name="Toyoda A."/>
            <person name="Nozaki H."/>
        </authorList>
    </citation>
    <scope>NUCLEOTIDE SEQUENCE</scope>
    <source>
        <strain evidence="9">NIES-3780</strain>
    </source>
</reference>
<evidence type="ECO:0000256" key="2">
    <source>
        <dbReference type="ARBA" id="ARBA00010271"/>
    </source>
</evidence>
<feature type="region of interest" description="Disordered" evidence="6">
    <location>
        <begin position="851"/>
        <end position="870"/>
    </location>
</feature>
<dbReference type="AlphaFoldDB" id="A0A8J4B503"/>
<keyword evidence="5" id="KW-0245">EGF-like domain</keyword>
<dbReference type="PROSITE" id="PS50026">
    <property type="entry name" value="EGF_3"/>
    <property type="match status" value="1"/>
</dbReference>
<dbReference type="FunFam" id="2.10.25.10:FF:000026">
    <property type="entry name" value="Teneurin transmembrane protein 2"/>
    <property type="match status" value="1"/>
</dbReference>
<keyword evidence="10" id="KW-1185">Reference proteome</keyword>
<keyword evidence="7" id="KW-0732">Signal</keyword>
<gene>
    <name evidence="9" type="ORF">Vafri_7676</name>
</gene>
<name>A0A8J4B503_9CHLO</name>
<protein>
    <recommendedName>
        <fullName evidence="8">EGF-like domain-containing protein</fullName>
    </recommendedName>
</protein>